<dbReference type="AlphaFoldDB" id="A0A9J6GEW4"/>
<keyword evidence="3" id="KW-0378">Hydrolase</keyword>
<evidence type="ECO:0000313" key="8">
    <source>
        <dbReference type="Proteomes" id="UP000821853"/>
    </source>
</evidence>
<keyword evidence="5" id="KW-0472">Membrane</keyword>
<evidence type="ECO:0000256" key="1">
    <source>
        <dbReference type="ARBA" id="ARBA00005964"/>
    </source>
</evidence>
<dbReference type="PROSITE" id="PS00941">
    <property type="entry name" value="CARBOXYLESTERASE_B_2"/>
    <property type="match status" value="1"/>
</dbReference>
<comment type="caution">
    <text evidence="7">The sequence shown here is derived from an EMBL/GenBank/DDBJ whole genome shotgun (WGS) entry which is preliminary data.</text>
</comment>
<reference evidence="7 8" key="1">
    <citation type="journal article" date="2020" name="Cell">
        <title>Large-Scale Comparative Analyses of Tick Genomes Elucidate Their Genetic Diversity and Vector Capacities.</title>
        <authorList>
            <consortium name="Tick Genome and Microbiome Consortium (TIGMIC)"/>
            <person name="Jia N."/>
            <person name="Wang J."/>
            <person name="Shi W."/>
            <person name="Du L."/>
            <person name="Sun Y."/>
            <person name="Zhan W."/>
            <person name="Jiang J.F."/>
            <person name="Wang Q."/>
            <person name="Zhang B."/>
            <person name="Ji P."/>
            <person name="Bell-Sakyi L."/>
            <person name="Cui X.M."/>
            <person name="Yuan T.T."/>
            <person name="Jiang B.G."/>
            <person name="Yang W.F."/>
            <person name="Lam T.T."/>
            <person name="Chang Q.C."/>
            <person name="Ding S.J."/>
            <person name="Wang X.J."/>
            <person name="Zhu J.G."/>
            <person name="Ruan X.D."/>
            <person name="Zhao L."/>
            <person name="Wei J.T."/>
            <person name="Ye R.Z."/>
            <person name="Que T.C."/>
            <person name="Du C.H."/>
            <person name="Zhou Y.H."/>
            <person name="Cheng J.X."/>
            <person name="Dai P.F."/>
            <person name="Guo W.B."/>
            <person name="Han X.H."/>
            <person name="Huang E.J."/>
            <person name="Li L.F."/>
            <person name="Wei W."/>
            <person name="Gao Y.C."/>
            <person name="Liu J.Z."/>
            <person name="Shao H.Z."/>
            <person name="Wang X."/>
            <person name="Wang C.C."/>
            <person name="Yang T.C."/>
            <person name="Huo Q.B."/>
            <person name="Li W."/>
            <person name="Chen H.Y."/>
            <person name="Chen S.E."/>
            <person name="Zhou L.G."/>
            <person name="Ni X.B."/>
            <person name="Tian J.H."/>
            <person name="Sheng Y."/>
            <person name="Liu T."/>
            <person name="Pan Y.S."/>
            <person name="Xia L.Y."/>
            <person name="Li J."/>
            <person name="Zhao F."/>
            <person name="Cao W.C."/>
        </authorList>
    </citation>
    <scope>NUCLEOTIDE SEQUENCE [LARGE SCALE GENOMIC DNA]</scope>
    <source>
        <strain evidence="7">HaeL-2018</strain>
    </source>
</reference>
<dbReference type="GO" id="GO:0006581">
    <property type="term" value="P:acetylcholine catabolic process"/>
    <property type="evidence" value="ECO:0007669"/>
    <property type="project" value="TreeGrafter"/>
</dbReference>
<dbReference type="InterPro" id="IPR050654">
    <property type="entry name" value="AChE-related_enzymes"/>
</dbReference>
<protein>
    <recommendedName>
        <fullName evidence="6">Carboxylesterase type B domain-containing protein</fullName>
    </recommendedName>
</protein>
<dbReference type="GO" id="GO:0005615">
    <property type="term" value="C:extracellular space"/>
    <property type="evidence" value="ECO:0007669"/>
    <property type="project" value="TreeGrafter"/>
</dbReference>
<proteinExistence type="inferred from homology"/>
<sequence>MEAGKVGTVAKLPPRPPLRAEERRLKCQMGSLAFSSLPDAIGARAFIEAAPSRQPLSRRPPIKARPAALVTSEQLRLLHYPIQLSSPVEKAPNMRFTLALLALAGALSAHKPTSVQTSSGLLTGFRSKAGHHHHVTQFLGVPYAQPPVGPLRFAPPQPLHADAASQELDASRHGPSCYQPAHMKELMSNFLDHETADSEMSEDCLTLNVYVPDVEGSDRLPVIVWIPGEGFDYAVARQFDGSYLAQQSNAIVVTVNYRVSSFGFLSTLTADAPGNVGLFDQRMALKWVRKNIAHFGGNPRKVTIMGRFTGSMSVSVHLATPIKEKLFEKAVMQSGIAVGDYVFDSSPLNTTRKLAGSLDCLRDTIVDMVTCLQEIPAPELLRATSQLGQFFKPVFDGELVVEEPLEAVKKGRHQAADVIIGTNQNEGSLCFLTLQYLKSAFFERLIQNRLTVQDVADMVQFHLRDFNVVDNDVLSKLVQHEYHYQHIKEGLRAQYVQFCGDMYIAAHAEQMARLLVHHKKGSVYVYQFTHRPSFSRQPEFIGAAHGDDVLFALGLVLKQHDLPEAEVRLSTTMTAALGNFALDSNPSLVSGYDTELHWPEYTEEGELVMHFTTAGSTARRSVLNRAVAFWHDIVPLVRISKTNVEQPEAEVEAMSMTSSRVFVFESNEPRPVSLRSLAPSTPVEQPAEQSAAYVVVALAVCNVLLLVVSAVSIAKLRKPQPRYEVLEKL</sequence>
<dbReference type="GO" id="GO:0005886">
    <property type="term" value="C:plasma membrane"/>
    <property type="evidence" value="ECO:0007669"/>
    <property type="project" value="TreeGrafter"/>
</dbReference>
<accession>A0A9J6GEW4</accession>
<keyword evidence="8" id="KW-1185">Reference proteome</keyword>
<feature type="transmembrane region" description="Helical" evidence="5">
    <location>
        <begin position="691"/>
        <end position="714"/>
    </location>
</feature>
<evidence type="ECO:0000256" key="2">
    <source>
        <dbReference type="ARBA" id="ARBA00022487"/>
    </source>
</evidence>
<keyword evidence="5" id="KW-0812">Transmembrane</keyword>
<dbReference type="PANTHER" id="PTHR43918">
    <property type="entry name" value="ACETYLCHOLINESTERASE"/>
    <property type="match status" value="1"/>
</dbReference>
<dbReference type="GO" id="GO:0003990">
    <property type="term" value="F:acetylcholinesterase activity"/>
    <property type="evidence" value="ECO:0007669"/>
    <property type="project" value="TreeGrafter"/>
</dbReference>
<evidence type="ECO:0000313" key="7">
    <source>
        <dbReference type="EMBL" id="KAH9373930.1"/>
    </source>
</evidence>
<dbReference type="InterPro" id="IPR029058">
    <property type="entry name" value="AB_hydrolase_fold"/>
</dbReference>
<dbReference type="PANTHER" id="PTHR43918:SF4">
    <property type="entry name" value="CARBOXYLIC ESTER HYDROLASE"/>
    <property type="match status" value="1"/>
</dbReference>
<dbReference type="OrthoDB" id="19653at2759"/>
<dbReference type="OMA" id="QFCGDMY"/>
<comment type="similarity">
    <text evidence="1">Belongs to the type-B carboxylesterase/lipase family.</text>
</comment>
<gene>
    <name evidence="7" type="ORF">HPB48_001106</name>
</gene>
<dbReference type="Gene3D" id="3.40.50.1820">
    <property type="entry name" value="alpha/beta hydrolase"/>
    <property type="match status" value="1"/>
</dbReference>
<dbReference type="EMBL" id="JABSTR010000006">
    <property type="protein sequence ID" value="KAH9373930.1"/>
    <property type="molecule type" value="Genomic_DNA"/>
</dbReference>
<evidence type="ECO:0000259" key="6">
    <source>
        <dbReference type="Pfam" id="PF00135"/>
    </source>
</evidence>
<feature type="domain" description="Carboxylesterase type B" evidence="6">
    <location>
        <begin position="112"/>
        <end position="630"/>
    </location>
</feature>
<dbReference type="Proteomes" id="UP000821853">
    <property type="component" value="Chromosome 4"/>
</dbReference>
<evidence type="ECO:0000256" key="4">
    <source>
        <dbReference type="ARBA" id="ARBA00023180"/>
    </source>
</evidence>
<dbReference type="SUPFAM" id="SSF53474">
    <property type="entry name" value="alpha/beta-Hydrolases"/>
    <property type="match status" value="1"/>
</dbReference>
<dbReference type="Pfam" id="PF00135">
    <property type="entry name" value="COesterase"/>
    <property type="match status" value="1"/>
</dbReference>
<organism evidence="7 8">
    <name type="scientific">Haemaphysalis longicornis</name>
    <name type="common">Bush tick</name>
    <dbReference type="NCBI Taxonomy" id="44386"/>
    <lineage>
        <taxon>Eukaryota</taxon>
        <taxon>Metazoa</taxon>
        <taxon>Ecdysozoa</taxon>
        <taxon>Arthropoda</taxon>
        <taxon>Chelicerata</taxon>
        <taxon>Arachnida</taxon>
        <taxon>Acari</taxon>
        <taxon>Parasitiformes</taxon>
        <taxon>Ixodida</taxon>
        <taxon>Ixodoidea</taxon>
        <taxon>Ixodidae</taxon>
        <taxon>Haemaphysalinae</taxon>
        <taxon>Haemaphysalis</taxon>
    </lineage>
</organism>
<dbReference type="VEuPathDB" id="VectorBase:HLOH_047157"/>
<evidence type="ECO:0000256" key="5">
    <source>
        <dbReference type="SAM" id="Phobius"/>
    </source>
</evidence>
<dbReference type="GO" id="GO:0019695">
    <property type="term" value="P:choline metabolic process"/>
    <property type="evidence" value="ECO:0007669"/>
    <property type="project" value="TreeGrafter"/>
</dbReference>
<name>A0A9J6GEW4_HAELO</name>
<dbReference type="InterPro" id="IPR002018">
    <property type="entry name" value="CarbesteraseB"/>
</dbReference>
<keyword evidence="4" id="KW-0325">Glycoprotein</keyword>
<dbReference type="InterPro" id="IPR019819">
    <property type="entry name" value="Carboxylesterase_B_CS"/>
</dbReference>
<keyword evidence="2" id="KW-0719">Serine esterase</keyword>
<evidence type="ECO:0000256" key="3">
    <source>
        <dbReference type="ARBA" id="ARBA00022801"/>
    </source>
</evidence>
<keyword evidence="5" id="KW-1133">Transmembrane helix</keyword>